<reference evidence="2 3" key="1">
    <citation type="submission" date="2018-12" db="EMBL/GenBank/DDBJ databases">
        <authorList>
            <person name="Feng G."/>
            <person name="Zhu H."/>
        </authorList>
    </citation>
    <scope>NUCLEOTIDE SEQUENCE [LARGE SCALE GENOMIC DNA]</scope>
    <source>
        <strain evidence="2 3">9PBR-2</strain>
    </source>
</reference>
<evidence type="ECO:0000313" key="3">
    <source>
        <dbReference type="Proteomes" id="UP000280066"/>
    </source>
</evidence>
<keyword evidence="2" id="KW-0808">Transferase</keyword>
<dbReference type="GO" id="GO:0016758">
    <property type="term" value="F:hexosyltransferase activity"/>
    <property type="evidence" value="ECO:0007669"/>
    <property type="project" value="UniProtKB-ARBA"/>
</dbReference>
<gene>
    <name evidence="2" type="ORF">EI290_03935</name>
</gene>
<accession>A0A3R9MN10</accession>
<evidence type="ECO:0000313" key="2">
    <source>
        <dbReference type="EMBL" id="RSK36051.1"/>
    </source>
</evidence>
<proteinExistence type="predicted"/>
<comment type="caution">
    <text evidence="2">The sequence shown here is derived from an EMBL/GenBank/DDBJ whole genome shotgun (WGS) entry which is preliminary data.</text>
</comment>
<dbReference type="Proteomes" id="UP000280066">
    <property type="component" value="Unassembled WGS sequence"/>
</dbReference>
<dbReference type="AlphaFoldDB" id="A0A3R9MN10"/>
<dbReference type="SUPFAM" id="SSF53448">
    <property type="entry name" value="Nucleotide-diphospho-sugar transferases"/>
    <property type="match status" value="1"/>
</dbReference>
<name>A0A3R9MN10_9BACT</name>
<sequence>MNELPLVSIGIASYNNALYVEELLESIRCQTHTAIELIVVDDCSPDNSVEVIQSWAQRTGYPVKLLCHEKNQGITRTFSDCRRLSTGKYISLVGSDDVLDPQMIELTVAEFERQGASCGAIYSDCRVIDSQGKELAASFLEFFDPKFALHPPEGNLIVPLLTGFYLPALTTTVRRSAMDQAGPYDETLFSEDLDMWLRLSRVSRFAYLPASLGSYRVHNASAIHTNKLALNETYFRIYRKGYFEGPEEWAAARYSLADHAEHYYASGGPEAPARLWFAFQETRLPKIALFWLMARLGVKYSALRRATGR</sequence>
<dbReference type="PANTHER" id="PTHR22916:SF3">
    <property type="entry name" value="UDP-GLCNAC:BETAGAL BETA-1,3-N-ACETYLGLUCOSAMINYLTRANSFERASE-LIKE PROTEIN 1"/>
    <property type="match status" value="1"/>
</dbReference>
<dbReference type="Gene3D" id="3.90.550.10">
    <property type="entry name" value="Spore Coat Polysaccharide Biosynthesis Protein SpsA, Chain A"/>
    <property type="match status" value="1"/>
</dbReference>
<dbReference type="Pfam" id="PF00535">
    <property type="entry name" value="Glycos_transf_2"/>
    <property type="match status" value="1"/>
</dbReference>
<organism evidence="2 3">
    <name type="scientific">Hymenobacter metallilatus</name>
    <dbReference type="NCBI Taxonomy" id="2493666"/>
    <lineage>
        <taxon>Bacteria</taxon>
        <taxon>Pseudomonadati</taxon>
        <taxon>Bacteroidota</taxon>
        <taxon>Cytophagia</taxon>
        <taxon>Cytophagales</taxon>
        <taxon>Hymenobacteraceae</taxon>
        <taxon>Hymenobacter</taxon>
    </lineage>
</organism>
<dbReference type="RefSeq" id="WP_125426984.1">
    <property type="nucleotide sequence ID" value="NZ_RWIS01000002.1"/>
</dbReference>
<evidence type="ECO:0000259" key="1">
    <source>
        <dbReference type="Pfam" id="PF00535"/>
    </source>
</evidence>
<dbReference type="EMBL" id="RWIS01000002">
    <property type="protein sequence ID" value="RSK36051.1"/>
    <property type="molecule type" value="Genomic_DNA"/>
</dbReference>
<dbReference type="InterPro" id="IPR029044">
    <property type="entry name" value="Nucleotide-diphossugar_trans"/>
</dbReference>
<keyword evidence="3" id="KW-1185">Reference proteome</keyword>
<dbReference type="PANTHER" id="PTHR22916">
    <property type="entry name" value="GLYCOSYLTRANSFERASE"/>
    <property type="match status" value="1"/>
</dbReference>
<dbReference type="InterPro" id="IPR001173">
    <property type="entry name" value="Glyco_trans_2-like"/>
</dbReference>
<feature type="domain" description="Glycosyltransferase 2-like" evidence="1">
    <location>
        <begin position="8"/>
        <end position="134"/>
    </location>
</feature>
<dbReference type="OrthoDB" id="396512at2"/>
<protein>
    <submittedName>
        <fullName evidence="2">Glycosyltransferase</fullName>
    </submittedName>
</protein>